<evidence type="ECO:0000313" key="7">
    <source>
        <dbReference type="EMBL" id="MDT8760590.1"/>
    </source>
</evidence>
<comment type="similarity">
    <text evidence="4">Belongs to the Omp25/RopB family.</text>
</comment>
<keyword evidence="2 5" id="KW-0732">Signal</keyword>
<evidence type="ECO:0000259" key="6">
    <source>
        <dbReference type="Pfam" id="PF13505"/>
    </source>
</evidence>
<gene>
    <name evidence="7" type="ORF">MZO42_17955</name>
</gene>
<reference evidence="7" key="1">
    <citation type="submission" date="2022-04" db="EMBL/GenBank/DDBJ databases">
        <title>Tomato heritable bacteria conferring resistance against bacterial wilt.</title>
        <authorList>
            <person name="Yin J."/>
        </authorList>
    </citation>
    <scope>NUCLEOTIDE SEQUENCE</scope>
    <source>
        <strain evidence="7">Cra20</strain>
    </source>
</reference>
<evidence type="ECO:0000256" key="3">
    <source>
        <dbReference type="ARBA" id="ARBA00023136"/>
    </source>
</evidence>
<dbReference type="InterPro" id="IPR051692">
    <property type="entry name" value="OMP-like"/>
</dbReference>
<evidence type="ECO:0000256" key="5">
    <source>
        <dbReference type="SAM" id="SignalP"/>
    </source>
</evidence>
<feature type="chain" id="PRO_5045292262" evidence="5">
    <location>
        <begin position="22"/>
        <end position="274"/>
    </location>
</feature>
<comment type="caution">
    <text evidence="7">The sequence shown here is derived from an EMBL/GenBank/DDBJ whole genome shotgun (WGS) entry which is preliminary data.</text>
</comment>
<dbReference type="PANTHER" id="PTHR34001">
    <property type="entry name" value="BLL7405 PROTEIN"/>
    <property type="match status" value="1"/>
</dbReference>
<feature type="domain" description="Outer membrane protein beta-barrel" evidence="6">
    <location>
        <begin position="10"/>
        <end position="231"/>
    </location>
</feature>
<dbReference type="EMBL" id="JALMLT010000005">
    <property type="protein sequence ID" value="MDT8760590.1"/>
    <property type="molecule type" value="Genomic_DNA"/>
</dbReference>
<name>A0ABU3N7U4_9SPHN</name>
<accession>A0ABU3N7U4</accession>
<evidence type="ECO:0000256" key="2">
    <source>
        <dbReference type="ARBA" id="ARBA00022729"/>
    </source>
</evidence>
<dbReference type="Gene3D" id="2.40.160.20">
    <property type="match status" value="1"/>
</dbReference>
<dbReference type="Pfam" id="PF13505">
    <property type="entry name" value="OMP_b-brl"/>
    <property type="match status" value="1"/>
</dbReference>
<dbReference type="PANTHER" id="PTHR34001:SF3">
    <property type="entry name" value="BLL7405 PROTEIN"/>
    <property type="match status" value="1"/>
</dbReference>
<organism evidence="7">
    <name type="scientific">Sphingomonas psychrotolerans</name>
    <dbReference type="NCBI Taxonomy" id="1327635"/>
    <lineage>
        <taxon>Bacteria</taxon>
        <taxon>Pseudomonadati</taxon>
        <taxon>Pseudomonadota</taxon>
        <taxon>Alphaproteobacteria</taxon>
        <taxon>Sphingomonadales</taxon>
        <taxon>Sphingomonadaceae</taxon>
        <taxon>Sphingomonas</taxon>
    </lineage>
</organism>
<dbReference type="SUPFAM" id="SSF56925">
    <property type="entry name" value="OMPA-like"/>
    <property type="match status" value="1"/>
</dbReference>
<evidence type="ECO:0000256" key="1">
    <source>
        <dbReference type="ARBA" id="ARBA00004370"/>
    </source>
</evidence>
<dbReference type="InterPro" id="IPR011250">
    <property type="entry name" value="OMP/PagP_B-barrel"/>
</dbReference>
<feature type="signal peptide" evidence="5">
    <location>
        <begin position="1"/>
        <end position="21"/>
    </location>
</feature>
<proteinExistence type="inferred from homology"/>
<protein>
    <submittedName>
        <fullName evidence="7">Outer membrane beta-barrel protein</fullName>
    </submittedName>
</protein>
<keyword evidence="3" id="KW-0472">Membrane</keyword>
<comment type="subcellular location">
    <subcellularLocation>
        <location evidence="1">Membrane</location>
    </subcellularLocation>
</comment>
<dbReference type="InterPro" id="IPR027385">
    <property type="entry name" value="Beta-barrel_OMP"/>
</dbReference>
<sequence length="274" mass="29630">MRILTFAAVAACALSITPALAQEDPAFDGPYVGGAIGYGFQNNDVGEFQRFDRGFDGSFDTITTTTGGNAFSPGFCNGAATSPRPATGCTNDRDDIEYHVRAGWDLQFNNVVVGVVGEFGKSKVRDSVSSFSTTPAFYTMTREIDWDANLRARAGYAFGGKSLFYVTGGGAYAQIRNSFTTSNTVNAFADNGKSKSWGYVVGGGVEQSLGRNFSIGLEYLYSRYEDDDYRVRALPGNALASNPFVLNGQPGTEFSRSQPRFDYHAARLTAAFRF</sequence>
<evidence type="ECO:0000256" key="4">
    <source>
        <dbReference type="ARBA" id="ARBA00038306"/>
    </source>
</evidence>